<feature type="region of interest" description="Disordered" evidence="3">
    <location>
        <begin position="772"/>
        <end position="826"/>
    </location>
</feature>
<accession>A0A7S1I0A8</accession>
<feature type="compositionally biased region" description="Basic and acidic residues" evidence="3">
    <location>
        <begin position="809"/>
        <end position="826"/>
    </location>
</feature>
<organism evidence="4">
    <name type="scientific">Eutreptiella gymnastica</name>
    <dbReference type="NCBI Taxonomy" id="73025"/>
    <lineage>
        <taxon>Eukaryota</taxon>
        <taxon>Discoba</taxon>
        <taxon>Euglenozoa</taxon>
        <taxon>Euglenida</taxon>
        <taxon>Spirocuta</taxon>
        <taxon>Euglenophyceae</taxon>
        <taxon>Eutreptiales</taxon>
        <taxon>Eutreptiaceae</taxon>
        <taxon>Eutreptiella</taxon>
    </lineage>
</organism>
<evidence type="ECO:0000256" key="1">
    <source>
        <dbReference type="ARBA" id="ARBA00022741"/>
    </source>
</evidence>
<feature type="compositionally biased region" description="Basic and acidic residues" evidence="3">
    <location>
        <begin position="549"/>
        <end position="564"/>
    </location>
</feature>
<dbReference type="SUPFAM" id="SSF53067">
    <property type="entry name" value="Actin-like ATPase domain"/>
    <property type="match status" value="2"/>
</dbReference>
<dbReference type="GO" id="GO:0005829">
    <property type="term" value="C:cytosol"/>
    <property type="evidence" value="ECO:0007669"/>
    <property type="project" value="TreeGrafter"/>
</dbReference>
<feature type="compositionally biased region" description="Basic and acidic residues" evidence="3">
    <location>
        <begin position="524"/>
        <end position="533"/>
    </location>
</feature>
<dbReference type="SUPFAM" id="SSF100934">
    <property type="entry name" value="Heat shock protein 70kD (HSP70), C-terminal subdomain"/>
    <property type="match status" value="1"/>
</dbReference>
<dbReference type="Gene3D" id="3.30.30.30">
    <property type="match status" value="1"/>
</dbReference>
<dbReference type="GO" id="GO:0005524">
    <property type="term" value="F:ATP binding"/>
    <property type="evidence" value="ECO:0007669"/>
    <property type="project" value="UniProtKB-KW"/>
</dbReference>
<dbReference type="Gene3D" id="2.60.34.10">
    <property type="entry name" value="Substrate Binding Domain Of DNAk, Chain A, domain 1"/>
    <property type="match status" value="1"/>
</dbReference>
<dbReference type="Gene3D" id="3.30.420.40">
    <property type="match status" value="2"/>
</dbReference>
<reference evidence="4" key="1">
    <citation type="submission" date="2021-01" db="EMBL/GenBank/DDBJ databases">
        <authorList>
            <person name="Corre E."/>
            <person name="Pelletier E."/>
            <person name="Niang G."/>
            <person name="Scheremetjew M."/>
            <person name="Finn R."/>
            <person name="Kale V."/>
            <person name="Holt S."/>
            <person name="Cochrane G."/>
            <person name="Meng A."/>
            <person name="Brown T."/>
            <person name="Cohen L."/>
        </authorList>
    </citation>
    <scope>NUCLEOTIDE SEQUENCE</scope>
    <source>
        <strain evidence="4">NIES-381</strain>
    </source>
</reference>
<dbReference type="FunFam" id="3.30.420.40:FF:000171">
    <property type="entry name" value="Heat shock 70 kDa protein 4"/>
    <property type="match status" value="2"/>
</dbReference>
<evidence type="ECO:0000256" key="2">
    <source>
        <dbReference type="ARBA" id="ARBA00022840"/>
    </source>
</evidence>
<evidence type="ECO:0000256" key="3">
    <source>
        <dbReference type="SAM" id="MobiDB-lite"/>
    </source>
</evidence>
<dbReference type="InterPro" id="IPR018181">
    <property type="entry name" value="Heat_shock_70_CS"/>
</dbReference>
<dbReference type="InterPro" id="IPR029047">
    <property type="entry name" value="HSP70_peptide-bd_sf"/>
</dbReference>
<dbReference type="PRINTS" id="PR00301">
    <property type="entry name" value="HEATSHOCK70"/>
</dbReference>
<dbReference type="InterPro" id="IPR029048">
    <property type="entry name" value="HSP70_C_sf"/>
</dbReference>
<name>A0A7S1I0A8_9EUGL</name>
<dbReference type="PANTHER" id="PTHR45639:SF4">
    <property type="entry name" value="HSC70CB, ISOFORM G"/>
    <property type="match status" value="1"/>
</dbReference>
<dbReference type="EMBL" id="HBGA01020694">
    <property type="protein sequence ID" value="CAD8996950.1"/>
    <property type="molecule type" value="Transcribed_RNA"/>
</dbReference>
<dbReference type="PROSITE" id="PS00329">
    <property type="entry name" value="HSP70_2"/>
    <property type="match status" value="1"/>
</dbReference>
<gene>
    <name evidence="4" type="ORF">EGYM00392_LOCUS8013</name>
</gene>
<evidence type="ECO:0000313" key="4">
    <source>
        <dbReference type="EMBL" id="CAD8996950.1"/>
    </source>
</evidence>
<dbReference type="AlphaFoldDB" id="A0A7S1I0A8"/>
<dbReference type="GO" id="GO:0140662">
    <property type="term" value="F:ATP-dependent protein folding chaperone"/>
    <property type="evidence" value="ECO:0007669"/>
    <property type="project" value="InterPro"/>
</dbReference>
<dbReference type="PANTHER" id="PTHR45639">
    <property type="entry name" value="HSC70CB, ISOFORM G-RELATED"/>
    <property type="match status" value="1"/>
</dbReference>
<dbReference type="InterPro" id="IPR013126">
    <property type="entry name" value="Hsp_70_fam"/>
</dbReference>
<keyword evidence="1" id="KW-0547">Nucleotide-binding</keyword>
<sequence length="826" mass="90889">MAVFGVDFGNLASKISVARRGGIDIIVNEVSKRETTSLVSFGDKSRNLGEKALDLAVRNWANTIGNLKRLVGVKYGSEAYKHEAKFLRNQMRAAIDGTVEFKVRYKYDEHWFRPEQLIAALFSQLRIYAEREAAEEAKMAPGTIKVNDCVVSCPAYYTCHQRKLLQQALTISGLNPLTLMNETTSAALDWGIFKTSTLPEKEEDAQVVAIVDVGHSATTCTLVSFMKGQLKVIGHVFDTQLGVRDFDHVLFEHFSAEIKKKYGMDLSEDKKNSIRLMSAIDKLKKVLSANAVSPLNCEMGEVDVSFPDIKREFAEDLWAPLISRMDALMQKFKTLPGADKLYAAEIIGGGSRIPCIKSSASTALGMQLQTTLNASESIAKGCGIMGAMLSPKFKVRDFTVIDANMYTLNLGYHSDKSTNPISDKNFPEINKKMVVLKPGDACPKTLNLTFDRSQDFELFVFYEENPELGSEASDLLVGKWKVSKIPQLAEPSSVRVRLRINPSMLISVEGAFVTEEWEEEEEVEVKKEEKKSGEASPPAPGSPTGTNMETDKETPAKEEPAKEIRKVKKKKTHECAVECLQQPGHSDSRVRDMTDLELSMIASDKNVLETAEMKNAVEEYILSMRSKLAQGTEHGAYMADADRETFTSQCNSIEDWLYGDGDDAAKDDYAQKMADLKKLGEPPMMRYEAFMAVAPAVKAFKAKATELATQAANSGGKLDHIPAAELQSVVAKANELAAWVDGEFAKNNSAPKTAPPPLSASVVAAKQQELTTFALPILNTPKPKEEPKPEEPKTEEAPKEGEAPASPKPEGEAAPEKPAENKMDLD</sequence>
<protein>
    <submittedName>
        <fullName evidence="4">Uncharacterized protein</fullName>
    </submittedName>
</protein>
<keyword evidence="2" id="KW-0067">ATP-binding</keyword>
<dbReference type="Gene3D" id="3.90.640.10">
    <property type="entry name" value="Actin, Chain A, domain 4"/>
    <property type="match status" value="1"/>
</dbReference>
<dbReference type="Gene3D" id="1.20.1270.10">
    <property type="match status" value="1"/>
</dbReference>
<feature type="compositionally biased region" description="Basic and acidic residues" evidence="3">
    <location>
        <begin position="782"/>
        <end position="802"/>
    </location>
</feature>
<feature type="region of interest" description="Disordered" evidence="3">
    <location>
        <begin position="517"/>
        <end position="569"/>
    </location>
</feature>
<proteinExistence type="predicted"/>
<dbReference type="Pfam" id="PF00012">
    <property type="entry name" value="HSP70"/>
    <property type="match status" value="1"/>
</dbReference>
<dbReference type="InterPro" id="IPR043129">
    <property type="entry name" value="ATPase_NBD"/>
</dbReference>
<dbReference type="GO" id="GO:0005634">
    <property type="term" value="C:nucleus"/>
    <property type="evidence" value="ECO:0007669"/>
    <property type="project" value="TreeGrafter"/>
</dbReference>
<dbReference type="FunFam" id="3.90.640.10:FF:000003">
    <property type="entry name" value="Molecular chaperone DnaK"/>
    <property type="match status" value="1"/>
</dbReference>
<dbReference type="FunFam" id="1.20.1270.10:FF:000002">
    <property type="entry name" value="Heat shock 70 kDa protein 4"/>
    <property type="match status" value="1"/>
</dbReference>
<dbReference type="SUPFAM" id="SSF100920">
    <property type="entry name" value="Heat shock protein 70kD (HSP70), peptide-binding domain"/>
    <property type="match status" value="1"/>
</dbReference>